<comment type="caution">
    <text evidence="3">The sequence shown here is derived from an EMBL/GenBank/DDBJ whole genome shotgun (WGS) entry which is preliminary data.</text>
</comment>
<evidence type="ECO:0000313" key="4">
    <source>
        <dbReference type="Proteomes" id="UP001210678"/>
    </source>
</evidence>
<name>A0ABT4YMV0_9VIBR</name>
<evidence type="ECO:0000259" key="2">
    <source>
        <dbReference type="Pfam" id="PF20419"/>
    </source>
</evidence>
<evidence type="ECO:0000313" key="3">
    <source>
        <dbReference type="EMBL" id="MDB1122877.1"/>
    </source>
</evidence>
<reference evidence="3 4" key="1">
    <citation type="submission" date="2023-01" db="EMBL/GenBank/DDBJ databases">
        <title>Vibrio sp. KJ40-1 sp.nov, isolated from marine algae.</title>
        <authorList>
            <person name="Butt M."/>
            <person name="Kim J.M.J."/>
            <person name="Jeon C.O.C."/>
        </authorList>
    </citation>
    <scope>NUCLEOTIDE SEQUENCE [LARGE SCALE GENOMIC DNA]</scope>
    <source>
        <strain evidence="3 4">KJ40-1</strain>
    </source>
</reference>
<proteinExistence type="predicted"/>
<feature type="signal peptide" evidence="1">
    <location>
        <begin position="1"/>
        <end position="19"/>
    </location>
</feature>
<dbReference type="EMBL" id="JAQLOI010000001">
    <property type="protein sequence ID" value="MDB1122877.1"/>
    <property type="molecule type" value="Genomic_DNA"/>
</dbReference>
<evidence type="ECO:0000256" key="1">
    <source>
        <dbReference type="SAM" id="SignalP"/>
    </source>
</evidence>
<sequence>MMRLLLTIVLGLMSTFSWALGDLPSNRDSESCSVNANSDFTVYFNISGALYIQNVELQQPGSHEDFYLLSTSRSETAEMYDVDLYVNGGTLFREYDAAITYEAATNELNYYRKATSTTSWGAPLDSSVREIHNGNSTVIESTSGTSNIRCEDSLPSFERQYSDDAMYEFGVASCNGGSCDISFEETFDITPLVFIMPTIDTGLMDADIPASLSVTSVSTTSASIVQEIPSAISSSNSEPMTSVSYLAIEPGVAYFDGNKVYADYADISSTSTNATSNFTSVDFSQNPNFVEFTSTPVVLGQVQSRNNDDNWITTGIKSVSRVSVDLSLELSRSSVSGYNYNSEQIAFLVTEPFTGTVEDTHVEFSRSFSTLNTLNGSNDTPIADSCAVYASTSLNSLTGVVASQQTRNGSDGGWLRRCDINGSEVSFVIEEDTTNSGSRAHISEEIGYFVFYEEIEDIGVCQLFPAPAQSWYTKGTTPNNDDNLSLTNPKTSDFHINGWPSSYVYQGSDNKYYVNTAFDNVSDHTYSSNYNCESGYCINGLDSIDKVEVDLQISDVFPGDVLVIEGHNGNNGNSYKRVCGNNSQYCSYDKQGQDVTIYILKSLKSLSITSINNESFTVVFPAEDDFRIQNYNVYNSPVITEFSSGGNYTFENFLIHTQGNSIKTGTDTNIFVGTTFTFYNPIDVIQTGVPDDVTILGPDATMSIKINSGSQLKAKILANRLTLENSVLEGAATAKNLTLSQSGAKIIGNSSCFDTSQPTEYELVLEPTIDYSLVCDTQVLSFEVRDQSGVANDFSGTVFVEASNGGLLSSDSTTTGVSSGTFSVVNGVLTLYLTKTNAGEVDVEASLVNYSDADSANGIYQFVPFSFDSDTQKVVAGREQQITIKVLACDDGSKTEVDNYDQSSVPYTHSLISPLTGTLGSLDISNESGGGTPVDFEDGIANLDITYWESGKSLLTLTDTNFDCSGFDDCPIDGTGTLSGAFEIHARPWTFAICDENGSAMDGTSSSGSAYTAAGELFSLKVIPIVYVESAGTADLESKCSADITTNFFASDAETATVYLRAEKQTPTSGVTGTGSSIIIKDESGIIISAGESLLHTANSGTTDSPYYLFNNLYWNEVGSLLISADIDDITDSDTNLYLDMTIDTGSREVGRFYPHHLTIIENSDTVWKYADNHSDFAYMGQDIEHNFIVQAESSRSDNEGSPLITTNYGRFGSSYISTITYRATANIPDSDGNDNWQNVESSRILPLNLAWSASDWGSSTGQITVGISDFSFVKNGATLDGPFNSSNSNFGLVSSKVDEVDFESLDFDSNLDGTLSGQRFSEQPDFRYGRMVLDDVGGNEGTNISIPLRVEYWDESSDDFIQNSQDSGSVLNSTGYCTQVLWSELSNSSNVTLEGASSNANVQTGEFSDLYAQQSTSAREQVKVWLRQGDNSVSGSNINCYGSDVDQPWLQYYWDGTEEEDPSAVVTFGIYRGNDRVIFRGENRFTGQ</sequence>
<feature type="domain" description="DUF6701" evidence="2">
    <location>
        <begin position="860"/>
        <end position="1483"/>
    </location>
</feature>
<dbReference type="Pfam" id="PF20419">
    <property type="entry name" value="DUF6701"/>
    <property type="match status" value="1"/>
</dbReference>
<dbReference type="Proteomes" id="UP001210678">
    <property type="component" value="Unassembled WGS sequence"/>
</dbReference>
<keyword evidence="1" id="KW-0732">Signal</keyword>
<feature type="chain" id="PRO_5047491330" description="DUF6701 domain-containing protein" evidence="1">
    <location>
        <begin position="20"/>
        <end position="1489"/>
    </location>
</feature>
<accession>A0ABT4YMV0</accession>
<protein>
    <recommendedName>
        <fullName evidence="2">DUF6701 domain-containing protein</fullName>
    </recommendedName>
</protein>
<keyword evidence="4" id="KW-1185">Reference proteome</keyword>
<organism evidence="3 4">
    <name type="scientific">Vibrio algarum</name>
    <dbReference type="NCBI Taxonomy" id="3020714"/>
    <lineage>
        <taxon>Bacteria</taxon>
        <taxon>Pseudomonadati</taxon>
        <taxon>Pseudomonadota</taxon>
        <taxon>Gammaproteobacteria</taxon>
        <taxon>Vibrionales</taxon>
        <taxon>Vibrionaceae</taxon>
        <taxon>Vibrio</taxon>
    </lineage>
</organism>
<gene>
    <name evidence="3" type="ORF">PGX00_03900</name>
</gene>
<dbReference type="InterPro" id="IPR046524">
    <property type="entry name" value="DUF6701"/>
</dbReference>